<keyword evidence="4" id="KW-0175">Coiled coil</keyword>
<gene>
    <name evidence="7" type="ORF">GSPATT00022922001</name>
</gene>
<dbReference type="InterPro" id="IPR051183">
    <property type="entry name" value="U1_U11-U12_snRNP_70-35kDa"/>
</dbReference>
<sequence>MYYQAQPPMMPLAHMMNNPVQMQQATNIRKPDFPPDVSQHYNNQMQPIFVIPQIAHIKSQPKLECRAYDSILGLGRKAEWMLDKFEDEYEQMQREEREKDIIKPSRLPLKILKRLEKKHQHNEELKKLLQLWNPFEDPNITSEPYKTLFVGRLNYATTDKKLRKEFEEYGPIKSIRIIRDSTQDKPRGYAFIEYESKNSVKQAYKYAVDKRIDGRKLVVDIERGRTILKWRPRRLGGGLGELRRSRSEEISKKPKEEHVEKDEEDKRRKQKKEEVKPAKKPRERSRSKSVKKHKKREESPIKKQKRREKSKKRHK</sequence>
<dbReference type="GO" id="GO:0003729">
    <property type="term" value="F:mRNA binding"/>
    <property type="evidence" value="ECO:0000318"/>
    <property type="project" value="GO_Central"/>
</dbReference>
<name>A0E382_PARTE</name>
<dbReference type="KEGG" id="ptm:GSPATT00022922001"/>
<dbReference type="SUPFAM" id="SSF54928">
    <property type="entry name" value="RNA-binding domain, RBD"/>
    <property type="match status" value="1"/>
</dbReference>
<keyword evidence="3" id="KW-0694">RNA-binding</keyword>
<evidence type="ECO:0000256" key="5">
    <source>
        <dbReference type="SAM" id="MobiDB-lite"/>
    </source>
</evidence>
<dbReference type="EMBL" id="CT868656">
    <property type="protein sequence ID" value="CAK89749.1"/>
    <property type="molecule type" value="Genomic_DNA"/>
</dbReference>
<evidence type="ECO:0000256" key="1">
    <source>
        <dbReference type="ARBA" id="ARBA00004123"/>
    </source>
</evidence>
<dbReference type="STRING" id="5888.A0E382"/>
<dbReference type="CDD" id="cd12236">
    <property type="entry name" value="RRM_snRNP70"/>
    <property type="match status" value="1"/>
</dbReference>
<dbReference type="PANTHER" id="PTHR13952">
    <property type="entry name" value="U1 SMALL NUCLEAR RIBONUCLEOPROTEIN 70 KD"/>
    <property type="match status" value="1"/>
</dbReference>
<dbReference type="Pfam" id="PF00076">
    <property type="entry name" value="RRM_1"/>
    <property type="match status" value="1"/>
</dbReference>
<feature type="compositionally biased region" description="Basic and acidic residues" evidence="5">
    <location>
        <begin position="243"/>
        <end position="277"/>
    </location>
</feature>
<comment type="subcellular location">
    <subcellularLocation>
        <location evidence="1">Nucleus</location>
    </subcellularLocation>
</comment>
<dbReference type="InParanoid" id="A0E382"/>
<dbReference type="GO" id="GO:0000398">
    <property type="term" value="P:mRNA splicing, via spliceosome"/>
    <property type="evidence" value="ECO:0000318"/>
    <property type="project" value="GO_Central"/>
</dbReference>
<dbReference type="PANTHER" id="PTHR13952:SF5">
    <property type="entry name" value="U1 SMALL NUCLEAR RIBONUCLEOPROTEIN 70 KDA"/>
    <property type="match status" value="1"/>
</dbReference>
<dbReference type="GO" id="GO:0030619">
    <property type="term" value="F:U1 snRNA binding"/>
    <property type="evidence" value="ECO:0000318"/>
    <property type="project" value="GO_Central"/>
</dbReference>
<dbReference type="SMART" id="SM00360">
    <property type="entry name" value="RRM"/>
    <property type="match status" value="1"/>
</dbReference>
<dbReference type="Proteomes" id="UP000000600">
    <property type="component" value="Unassembled WGS sequence"/>
</dbReference>
<dbReference type="GO" id="GO:0005685">
    <property type="term" value="C:U1 snRNP"/>
    <property type="evidence" value="ECO:0000318"/>
    <property type="project" value="GO_Central"/>
</dbReference>
<organism evidence="7 8">
    <name type="scientific">Paramecium tetraurelia</name>
    <dbReference type="NCBI Taxonomy" id="5888"/>
    <lineage>
        <taxon>Eukaryota</taxon>
        <taxon>Sar</taxon>
        <taxon>Alveolata</taxon>
        <taxon>Ciliophora</taxon>
        <taxon>Intramacronucleata</taxon>
        <taxon>Oligohymenophorea</taxon>
        <taxon>Peniculida</taxon>
        <taxon>Parameciidae</taxon>
        <taxon>Paramecium</taxon>
    </lineage>
</organism>
<evidence type="ECO:0000313" key="8">
    <source>
        <dbReference type="Proteomes" id="UP000000600"/>
    </source>
</evidence>
<evidence type="ECO:0000256" key="3">
    <source>
        <dbReference type="PROSITE-ProRule" id="PRU00176"/>
    </source>
</evidence>
<evidence type="ECO:0000256" key="2">
    <source>
        <dbReference type="ARBA" id="ARBA00023242"/>
    </source>
</evidence>
<dbReference type="FunFam" id="3.30.70.330:FF:001833">
    <property type="match status" value="1"/>
</dbReference>
<reference evidence="7 8" key="1">
    <citation type="journal article" date="2006" name="Nature">
        <title>Global trends of whole-genome duplications revealed by the ciliate Paramecium tetraurelia.</title>
        <authorList>
            <consortium name="Genoscope"/>
            <person name="Aury J.-M."/>
            <person name="Jaillon O."/>
            <person name="Duret L."/>
            <person name="Noel B."/>
            <person name="Jubin C."/>
            <person name="Porcel B.M."/>
            <person name="Segurens B."/>
            <person name="Daubin V."/>
            <person name="Anthouard V."/>
            <person name="Aiach N."/>
            <person name="Arnaiz O."/>
            <person name="Billaut A."/>
            <person name="Beisson J."/>
            <person name="Blanc I."/>
            <person name="Bouhouche K."/>
            <person name="Camara F."/>
            <person name="Duharcourt S."/>
            <person name="Guigo R."/>
            <person name="Gogendeau D."/>
            <person name="Katinka M."/>
            <person name="Keller A.-M."/>
            <person name="Kissmehl R."/>
            <person name="Klotz C."/>
            <person name="Koll F."/>
            <person name="Le Moue A."/>
            <person name="Lepere C."/>
            <person name="Malinsky S."/>
            <person name="Nowacki M."/>
            <person name="Nowak J.K."/>
            <person name="Plattner H."/>
            <person name="Poulain J."/>
            <person name="Ruiz F."/>
            <person name="Serrano V."/>
            <person name="Zagulski M."/>
            <person name="Dessen P."/>
            <person name="Betermier M."/>
            <person name="Weissenbach J."/>
            <person name="Scarpelli C."/>
            <person name="Schachter V."/>
            <person name="Sperling L."/>
            <person name="Meyer E."/>
            <person name="Cohen J."/>
            <person name="Wincker P."/>
        </authorList>
    </citation>
    <scope>NUCLEOTIDE SEQUENCE [LARGE SCALE GENOMIC DNA]</scope>
    <source>
        <strain evidence="7 8">Stock d4-2</strain>
    </source>
</reference>
<dbReference type="HOGENOM" id="CLU_904505_0_0_1"/>
<dbReference type="InterPro" id="IPR012677">
    <property type="entry name" value="Nucleotide-bd_a/b_plait_sf"/>
</dbReference>
<feature type="region of interest" description="Disordered" evidence="5">
    <location>
        <begin position="243"/>
        <end position="315"/>
    </location>
</feature>
<dbReference type="InterPro" id="IPR035979">
    <property type="entry name" value="RBD_domain_sf"/>
</dbReference>
<keyword evidence="8" id="KW-1185">Reference proteome</keyword>
<feature type="domain" description="RRM" evidence="6">
    <location>
        <begin position="146"/>
        <end position="224"/>
    </location>
</feature>
<dbReference type="OMA" id="KLECRAY"/>
<proteinExistence type="predicted"/>
<accession>A0E382</accession>
<dbReference type="eggNOG" id="KOG0113">
    <property type="taxonomic scope" value="Eukaryota"/>
</dbReference>
<feature type="compositionally biased region" description="Basic residues" evidence="5">
    <location>
        <begin position="278"/>
        <end position="295"/>
    </location>
</feature>
<evidence type="ECO:0000313" key="7">
    <source>
        <dbReference type="EMBL" id="CAK89749.1"/>
    </source>
</evidence>
<dbReference type="GO" id="GO:0071004">
    <property type="term" value="C:U2-type prespliceosome"/>
    <property type="evidence" value="ECO:0000318"/>
    <property type="project" value="GO_Central"/>
</dbReference>
<dbReference type="Gene3D" id="3.30.70.330">
    <property type="match status" value="1"/>
</dbReference>
<feature type="coiled-coil region" evidence="4">
    <location>
        <begin position="75"/>
        <end position="102"/>
    </location>
</feature>
<dbReference type="GeneID" id="5042931"/>
<dbReference type="InterPro" id="IPR034143">
    <property type="entry name" value="snRNP70_RRM"/>
</dbReference>
<feature type="compositionally biased region" description="Basic residues" evidence="5">
    <location>
        <begin position="302"/>
        <end position="315"/>
    </location>
</feature>
<protein>
    <recommendedName>
        <fullName evidence="6">RRM domain-containing protein</fullName>
    </recommendedName>
</protein>
<evidence type="ECO:0000256" key="4">
    <source>
        <dbReference type="SAM" id="Coils"/>
    </source>
</evidence>
<evidence type="ECO:0000259" key="6">
    <source>
        <dbReference type="PROSITE" id="PS50102"/>
    </source>
</evidence>
<dbReference type="InterPro" id="IPR000504">
    <property type="entry name" value="RRM_dom"/>
</dbReference>
<dbReference type="PROSITE" id="PS50102">
    <property type="entry name" value="RRM"/>
    <property type="match status" value="1"/>
</dbReference>
<dbReference type="OrthoDB" id="312955at2759"/>
<dbReference type="RefSeq" id="XP_001457146.1">
    <property type="nucleotide sequence ID" value="XM_001457109.1"/>
</dbReference>
<keyword evidence="2" id="KW-0539">Nucleus</keyword>
<dbReference type="AlphaFoldDB" id="A0E382"/>